<accession>A0A9W6L8W8</accession>
<dbReference type="EMBL" id="BSFQ01000029">
    <property type="protein sequence ID" value="GLL14194.1"/>
    <property type="molecule type" value="Genomic_DNA"/>
</dbReference>
<protein>
    <recommendedName>
        <fullName evidence="1">ER-bound oxygenase mpaB/mpaB'/Rubber oxygenase catalytic domain-containing protein</fullName>
    </recommendedName>
</protein>
<dbReference type="PANTHER" id="PTHR36151">
    <property type="entry name" value="BLR2777 PROTEIN"/>
    <property type="match status" value="1"/>
</dbReference>
<dbReference type="Pfam" id="PF09995">
    <property type="entry name" value="MPAB_Lcp_cat"/>
    <property type="match status" value="1"/>
</dbReference>
<reference evidence="2" key="2">
    <citation type="submission" date="2023-01" db="EMBL/GenBank/DDBJ databases">
        <authorList>
            <person name="Sun Q."/>
            <person name="Evtushenko L."/>
        </authorList>
    </citation>
    <scope>NUCLEOTIDE SEQUENCE</scope>
    <source>
        <strain evidence="2">VKM Ac-1069</strain>
    </source>
</reference>
<dbReference type="PANTHER" id="PTHR36151:SF3">
    <property type="entry name" value="ER-BOUND OXYGENASE MPAB_MPAB'_RUBBER OXYGENASE CATALYTIC DOMAIN-CONTAINING PROTEIN"/>
    <property type="match status" value="1"/>
</dbReference>
<sequence length="300" mass="32533">MDLVVDLQVPGLGDVSAALADRVAGLRARLGADVFQKVAGDEGPNRRARIHSAPGPRWFAEDRPIRRVHGDASMFVGGLRALLLQSLHPLAMAGVAGHSGYRGDPWGRLARTSYFLAATTFGPDDEARATIERIKAVHGRVRGVAPDGRPYSAGDPHLLEWVHIAEIDSFLRAHQRYGSRPLDREGRDGYVADTARVARELGVVDPPESEAELAARLRTFRPELRGTPEARSAARFLLFRPPLALPARAPYALLAAAAVALLPRWARGPLRLPYLPVAEATVVRLAGEGVTRGIRWVMSG</sequence>
<dbReference type="GO" id="GO:0016491">
    <property type="term" value="F:oxidoreductase activity"/>
    <property type="evidence" value="ECO:0007669"/>
    <property type="project" value="InterPro"/>
</dbReference>
<evidence type="ECO:0000313" key="3">
    <source>
        <dbReference type="Proteomes" id="UP001143463"/>
    </source>
</evidence>
<feature type="domain" description="ER-bound oxygenase mpaB/mpaB'/Rubber oxygenase catalytic" evidence="1">
    <location>
        <begin position="66"/>
        <end position="286"/>
    </location>
</feature>
<keyword evidence="3" id="KW-1185">Reference proteome</keyword>
<comment type="caution">
    <text evidence="2">The sequence shown here is derived from an EMBL/GenBank/DDBJ whole genome shotgun (WGS) entry which is preliminary data.</text>
</comment>
<evidence type="ECO:0000313" key="2">
    <source>
        <dbReference type="EMBL" id="GLL14194.1"/>
    </source>
</evidence>
<name>A0A9W6L8W8_9PSEU</name>
<evidence type="ECO:0000259" key="1">
    <source>
        <dbReference type="Pfam" id="PF09995"/>
    </source>
</evidence>
<reference evidence="2" key="1">
    <citation type="journal article" date="2014" name="Int. J. Syst. Evol. Microbiol.">
        <title>Complete genome sequence of Corynebacterium casei LMG S-19264T (=DSM 44701T), isolated from a smear-ripened cheese.</title>
        <authorList>
            <consortium name="US DOE Joint Genome Institute (JGI-PGF)"/>
            <person name="Walter F."/>
            <person name="Albersmeier A."/>
            <person name="Kalinowski J."/>
            <person name="Ruckert C."/>
        </authorList>
    </citation>
    <scope>NUCLEOTIDE SEQUENCE</scope>
    <source>
        <strain evidence="2">VKM Ac-1069</strain>
    </source>
</reference>
<organism evidence="2 3">
    <name type="scientific">Pseudonocardia halophobica</name>
    <dbReference type="NCBI Taxonomy" id="29401"/>
    <lineage>
        <taxon>Bacteria</taxon>
        <taxon>Bacillati</taxon>
        <taxon>Actinomycetota</taxon>
        <taxon>Actinomycetes</taxon>
        <taxon>Pseudonocardiales</taxon>
        <taxon>Pseudonocardiaceae</taxon>
        <taxon>Pseudonocardia</taxon>
    </lineage>
</organism>
<proteinExistence type="predicted"/>
<dbReference type="Proteomes" id="UP001143463">
    <property type="component" value="Unassembled WGS sequence"/>
</dbReference>
<dbReference type="InterPro" id="IPR018713">
    <property type="entry name" value="MPAB/Lcp_cat_dom"/>
</dbReference>
<gene>
    <name evidence="2" type="ORF">GCM10017577_53410</name>
</gene>
<dbReference type="AlphaFoldDB" id="A0A9W6L8W8"/>